<gene>
    <name evidence="2" type="ORF">M569_00453</name>
</gene>
<evidence type="ECO:0008006" key="4">
    <source>
        <dbReference type="Google" id="ProtNLM"/>
    </source>
</evidence>
<comment type="caution">
    <text evidence="2">The sequence shown here is derived from an EMBL/GenBank/DDBJ whole genome shotgun (WGS) entry which is preliminary data.</text>
</comment>
<evidence type="ECO:0000256" key="1">
    <source>
        <dbReference type="SAM" id="Coils"/>
    </source>
</evidence>
<keyword evidence="1" id="KW-0175">Coiled coil</keyword>
<feature type="non-terminal residue" evidence="2">
    <location>
        <position position="83"/>
    </location>
</feature>
<organism evidence="2 3">
    <name type="scientific">Genlisea aurea</name>
    <dbReference type="NCBI Taxonomy" id="192259"/>
    <lineage>
        <taxon>Eukaryota</taxon>
        <taxon>Viridiplantae</taxon>
        <taxon>Streptophyta</taxon>
        <taxon>Embryophyta</taxon>
        <taxon>Tracheophyta</taxon>
        <taxon>Spermatophyta</taxon>
        <taxon>Magnoliopsida</taxon>
        <taxon>eudicotyledons</taxon>
        <taxon>Gunneridae</taxon>
        <taxon>Pentapetalae</taxon>
        <taxon>asterids</taxon>
        <taxon>lamiids</taxon>
        <taxon>Lamiales</taxon>
        <taxon>Lentibulariaceae</taxon>
        <taxon>Genlisea</taxon>
    </lineage>
</organism>
<proteinExistence type="predicted"/>
<dbReference type="EMBL" id="AUSU01000116">
    <property type="protein sequence ID" value="EPS74303.1"/>
    <property type="molecule type" value="Genomic_DNA"/>
</dbReference>
<protein>
    <recommendedName>
        <fullName evidence="4">BZIP domain-containing protein</fullName>
    </recommendedName>
</protein>
<dbReference type="OrthoDB" id="1906396at2759"/>
<dbReference type="AlphaFoldDB" id="S8EE82"/>
<dbReference type="PANTHER" id="PTHR46835">
    <property type="entry name" value="BASIC-LEUCINE ZIPPER (BZIP) TRANSCRIPTION FACTOR FAMILY PROTEIN-RELATED"/>
    <property type="match status" value="1"/>
</dbReference>
<accession>S8EE82</accession>
<feature type="coiled-coil region" evidence="1">
    <location>
        <begin position="35"/>
        <end position="62"/>
    </location>
</feature>
<dbReference type="PANTHER" id="PTHR46835:SF4">
    <property type="entry name" value="B-ZIP PROTEIN"/>
    <property type="match status" value="1"/>
</dbReference>
<reference evidence="2 3" key="1">
    <citation type="journal article" date="2013" name="BMC Genomics">
        <title>The miniature genome of a carnivorous plant Genlisea aurea contains a low number of genes and short non-coding sequences.</title>
        <authorList>
            <person name="Leushkin E.V."/>
            <person name="Sutormin R.A."/>
            <person name="Nabieva E.R."/>
            <person name="Penin A.A."/>
            <person name="Kondrashov A.S."/>
            <person name="Logacheva M.D."/>
        </authorList>
    </citation>
    <scope>NUCLEOTIDE SEQUENCE [LARGE SCALE GENOMIC DNA]</scope>
</reference>
<dbReference type="Proteomes" id="UP000015453">
    <property type="component" value="Unassembled WGS sequence"/>
</dbReference>
<evidence type="ECO:0000313" key="2">
    <source>
        <dbReference type="EMBL" id="EPS74303.1"/>
    </source>
</evidence>
<evidence type="ECO:0000313" key="3">
    <source>
        <dbReference type="Proteomes" id="UP000015453"/>
    </source>
</evidence>
<keyword evidence="3" id="KW-1185">Reference proteome</keyword>
<name>S8EE82_9LAMI</name>
<dbReference type="InterPro" id="IPR044797">
    <property type="entry name" value="At4g06598-like"/>
</dbReference>
<feature type="non-terminal residue" evidence="2">
    <location>
        <position position="1"/>
    </location>
</feature>
<sequence length="83" mass="9477">HPGQRSRARKLQYIAALEKTVVLLQDAGLQLAFRAASLARKHAALRIENDSLKLELVRMMKEKFILDGEYQSLKKEMERARAG</sequence>